<gene>
    <name evidence="2" type="ORF">CHH64_12685</name>
</gene>
<comment type="caution">
    <text evidence="2">The sequence shown here is derived from an EMBL/GenBank/DDBJ whole genome shotgun (WGS) entry which is preliminary data.</text>
</comment>
<name>A0A268A9F3_9BACI</name>
<dbReference type="SUPFAM" id="SSF55729">
    <property type="entry name" value="Acyl-CoA N-acyltransferases (Nat)"/>
    <property type="match status" value="1"/>
</dbReference>
<dbReference type="InterPro" id="IPR016181">
    <property type="entry name" value="Acyl_CoA_acyltransferase"/>
</dbReference>
<reference evidence="2 3" key="1">
    <citation type="submission" date="2017-07" db="EMBL/GenBank/DDBJ databases">
        <title>Isolation and whole genome analysis of endospore-forming bacteria from heroin.</title>
        <authorList>
            <person name="Kalinowski J."/>
            <person name="Ahrens B."/>
            <person name="Al-Dilaimi A."/>
            <person name="Winkler A."/>
            <person name="Wibberg D."/>
            <person name="Schleenbecker U."/>
            <person name="Ruckert C."/>
            <person name="Wolfel R."/>
            <person name="Grass G."/>
        </authorList>
    </citation>
    <scope>NUCLEOTIDE SEQUENCE [LARGE SCALE GENOMIC DNA]</scope>
    <source>
        <strain evidence="2 3">7528</strain>
    </source>
</reference>
<proteinExistence type="predicted"/>
<keyword evidence="2" id="KW-0808">Transferase</keyword>
<dbReference type="Gene3D" id="3.40.630.30">
    <property type="match status" value="1"/>
</dbReference>
<feature type="domain" description="N-acetyltransferase" evidence="1">
    <location>
        <begin position="4"/>
        <end position="164"/>
    </location>
</feature>
<evidence type="ECO:0000313" key="2">
    <source>
        <dbReference type="EMBL" id="PAD20753.1"/>
    </source>
</evidence>
<organism evidence="2 3">
    <name type="scientific">Terribacillus saccharophilus</name>
    <dbReference type="NCBI Taxonomy" id="361277"/>
    <lineage>
        <taxon>Bacteria</taxon>
        <taxon>Bacillati</taxon>
        <taxon>Bacillota</taxon>
        <taxon>Bacilli</taxon>
        <taxon>Bacillales</taxon>
        <taxon>Bacillaceae</taxon>
        <taxon>Terribacillus</taxon>
    </lineage>
</organism>
<dbReference type="Proteomes" id="UP000216013">
    <property type="component" value="Unassembled WGS sequence"/>
</dbReference>
<dbReference type="PROSITE" id="PS51186">
    <property type="entry name" value="GNAT"/>
    <property type="match status" value="1"/>
</dbReference>
<dbReference type="GO" id="GO:0016747">
    <property type="term" value="F:acyltransferase activity, transferring groups other than amino-acyl groups"/>
    <property type="evidence" value="ECO:0007669"/>
    <property type="project" value="InterPro"/>
</dbReference>
<dbReference type="Pfam" id="PF00583">
    <property type="entry name" value="Acetyltransf_1"/>
    <property type="match status" value="1"/>
</dbReference>
<protein>
    <submittedName>
        <fullName evidence="2">GNAT family N-acetyltransferase</fullName>
    </submittedName>
</protein>
<dbReference type="CDD" id="cd04301">
    <property type="entry name" value="NAT_SF"/>
    <property type="match status" value="1"/>
</dbReference>
<evidence type="ECO:0000313" key="3">
    <source>
        <dbReference type="Proteomes" id="UP000216013"/>
    </source>
</evidence>
<dbReference type="RefSeq" id="WP_095234766.1">
    <property type="nucleotide sequence ID" value="NZ_NPBD01000001.1"/>
</dbReference>
<dbReference type="InterPro" id="IPR000182">
    <property type="entry name" value="GNAT_dom"/>
</dbReference>
<dbReference type="EMBL" id="NPBV01000021">
    <property type="protein sequence ID" value="PAD20753.1"/>
    <property type="molecule type" value="Genomic_DNA"/>
</dbReference>
<accession>A0A268A9F3</accession>
<evidence type="ECO:0000259" key="1">
    <source>
        <dbReference type="PROSITE" id="PS51186"/>
    </source>
</evidence>
<sequence length="188" mass="21257">MSKDIFRIATEEDAPAFLELLSGAFKPLGEMGIDWPSTNATLEMVTDNIKKSTAVVLERDGRLISTITIRFPWESTNPVSGYPFVWWFATAPELAGQGIGNRLLEYVEKTLLIETFKAPAYTLGTSGRKHPWLLEMYERKGYKGYFEHENDNGDLGVLMYKVLIPERFDANILGTPPFENKEAEKTSK</sequence>
<dbReference type="AlphaFoldDB" id="A0A268A9F3"/>